<keyword evidence="3" id="KW-1185">Reference proteome</keyword>
<dbReference type="EMBL" id="CAJOBG010004973">
    <property type="protein sequence ID" value="CAF4134242.1"/>
    <property type="molecule type" value="Genomic_DNA"/>
</dbReference>
<protein>
    <recommendedName>
        <fullName evidence="4">Alpha/beta hydrolase</fullName>
    </recommendedName>
</protein>
<dbReference type="InterPro" id="IPR029058">
    <property type="entry name" value="AB_hydrolase_fold"/>
</dbReference>
<evidence type="ECO:0000313" key="2">
    <source>
        <dbReference type="EMBL" id="CAF4134242.1"/>
    </source>
</evidence>
<dbReference type="Proteomes" id="UP000663866">
    <property type="component" value="Unassembled WGS sequence"/>
</dbReference>
<dbReference type="GO" id="GO:0016787">
    <property type="term" value="F:hydrolase activity"/>
    <property type="evidence" value="ECO:0007669"/>
    <property type="project" value="InterPro"/>
</dbReference>
<evidence type="ECO:0000313" key="1">
    <source>
        <dbReference type="EMBL" id="CAF2050950.1"/>
    </source>
</evidence>
<sequence>MIHSVIVPGVGGSEDSHWQTWLQQQLKPSSRVQQQHWQRPVLNDWVEAWATHVAHVAGSVQVIAHSFGCLTSVAALHKYPQLQSKVKNLVLVAPANPARFGENGFARESFTDYEQYFKSLRFTVPSHLLLSENDPWFALNDALDLAQHWQIQPIVLGAVGHINVASGFNTFPAIVPYLLPERKRLNWHLPAFNRFKSSDSAYFA</sequence>
<reference evidence="2" key="1">
    <citation type="submission" date="2021-02" db="EMBL/GenBank/DDBJ databases">
        <authorList>
            <person name="Nowell W R."/>
        </authorList>
    </citation>
    <scope>NUCLEOTIDE SEQUENCE</scope>
</reference>
<dbReference type="AlphaFoldDB" id="A0A819X9Y9"/>
<dbReference type="SUPFAM" id="SSF53474">
    <property type="entry name" value="alpha/beta-Hydrolases"/>
    <property type="match status" value="1"/>
</dbReference>
<dbReference type="InterPro" id="IPR010662">
    <property type="entry name" value="RBBP9/YdeN"/>
</dbReference>
<dbReference type="Proteomes" id="UP000663856">
    <property type="component" value="Unassembled WGS sequence"/>
</dbReference>
<evidence type="ECO:0000313" key="3">
    <source>
        <dbReference type="Proteomes" id="UP000663866"/>
    </source>
</evidence>
<gene>
    <name evidence="2" type="ORF">OVN521_LOCUS22691</name>
    <name evidence="1" type="ORF">WKI299_LOCUS10131</name>
</gene>
<name>A0A819X9Y9_9BILA</name>
<organism evidence="2 3">
    <name type="scientific">Rotaria magnacalcarata</name>
    <dbReference type="NCBI Taxonomy" id="392030"/>
    <lineage>
        <taxon>Eukaryota</taxon>
        <taxon>Metazoa</taxon>
        <taxon>Spiralia</taxon>
        <taxon>Gnathifera</taxon>
        <taxon>Rotifera</taxon>
        <taxon>Eurotatoria</taxon>
        <taxon>Bdelloidea</taxon>
        <taxon>Philodinida</taxon>
        <taxon>Philodinidae</taxon>
        <taxon>Rotaria</taxon>
    </lineage>
</organism>
<dbReference type="Pfam" id="PF06821">
    <property type="entry name" value="Ser_hydrolase"/>
    <property type="match status" value="1"/>
</dbReference>
<evidence type="ECO:0008006" key="4">
    <source>
        <dbReference type="Google" id="ProtNLM"/>
    </source>
</evidence>
<comment type="caution">
    <text evidence="2">The sequence shown here is derived from an EMBL/GenBank/DDBJ whole genome shotgun (WGS) entry which is preliminary data.</text>
</comment>
<dbReference type="EMBL" id="CAJNRF010003491">
    <property type="protein sequence ID" value="CAF2050950.1"/>
    <property type="molecule type" value="Genomic_DNA"/>
</dbReference>
<dbReference type="Gene3D" id="3.40.50.1820">
    <property type="entry name" value="alpha/beta hydrolase"/>
    <property type="match status" value="1"/>
</dbReference>
<proteinExistence type="predicted"/>
<accession>A0A819X9Y9</accession>